<dbReference type="AlphaFoldDB" id="A0AAU9B6G5"/>
<dbReference type="GeneID" id="83066229"/>
<evidence type="ECO:0000256" key="1">
    <source>
        <dbReference type="SAM" id="MobiDB-lite"/>
    </source>
</evidence>
<protein>
    <submittedName>
        <fullName evidence="2">Uncharacterized protein</fullName>
    </submittedName>
</protein>
<proteinExistence type="predicted"/>
<dbReference type="Proteomes" id="UP000218824">
    <property type="component" value="Chromosome"/>
</dbReference>
<gene>
    <name evidence="2" type="ORF">LEN_4444</name>
</gene>
<sequence length="118" mass="12267">MPPLSSTTYILAKIRRSPSAALEPIPLNELALAALGSIPHIESLQTLQCAHGELLVHFRWYGTGVVDIPAAVLDRYGLAIELDFVASPGLRPTPVGGESVAPEAGLASDEATAAASPQ</sequence>
<dbReference type="KEGG" id="lem:LEN_4444"/>
<dbReference type="RefSeq" id="WP_096381450.1">
    <property type="nucleotide sequence ID" value="NZ_AP014940.1"/>
</dbReference>
<organism evidence="2 3">
    <name type="scientific">Lysobacter enzymogenes</name>
    <dbReference type="NCBI Taxonomy" id="69"/>
    <lineage>
        <taxon>Bacteria</taxon>
        <taxon>Pseudomonadati</taxon>
        <taxon>Pseudomonadota</taxon>
        <taxon>Gammaproteobacteria</taxon>
        <taxon>Lysobacterales</taxon>
        <taxon>Lysobacteraceae</taxon>
        <taxon>Lysobacter</taxon>
    </lineage>
</organism>
<reference evidence="2 3" key="1">
    <citation type="journal article" date="2017" name="DNA Res.">
        <title>Complete genome sequence and expression profile of the commercial lytic enzyme producer Lysobacter enzymogenes M497-1.</title>
        <authorList>
            <person name="Takami H."/>
            <person name="Toyoda A."/>
            <person name="Uchiyama I."/>
            <person name="Itoh T."/>
            <person name="Takaki Y."/>
            <person name="Arai W."/>
            <person name="Nishi S."/>
            <person name="Kawai M."/>
            <person name="Shinya K."/>
            <person name="Ikeda H."/>
        </authorList>
    </citation>
    <scope>NUCLEOTIDE SEQUENCE [LARGE SCALE GENOMIC DNA]</scope>
    <source>
        <strain evidence="2 3">M497-1</strain>
    </source>
</reference>
<feature type="region of interest" description="Disordered" evidence="1">
    <location>
        <begin position="95"/>
        <end position="118"/>
    </location>
</feature>
<name>A0AAU9B6G5_LYSEN</name>
<dbReference type="EMBL" id="AP014940">
    <property type="protein sequence ID" value="BAV99931.1"/>
    <property type="molecule type" value="Genomic_DNA"/>
</dbReference>
<accession>A0AAU9B6G5</accession>
<evidence type="ECO:0000313" key="2">
    <source>
        <dbReference type="EMBL" id="BAV99931.1"/>
    </source>
</evidence>
<evidence type="ECO:0000313" key="3">
    <source>
        <dbReference type="Proteomes" id="UP000218824"/>
    </source>
</evidence>